<keyword evidence="4" id="KW-0443">Lipid metabolism</keyword>
<dbReference type="GO" id="GO:0016874">
    <property type="term" value="F:ligase activity"/>
    <property type="evidence" value="ECO:0007669"/>
    <property type="project" value="UniProtKB-KW"/>
</dbReference>
<proteinExistence type="inferred from homology"/>
<name>A0A5P1E3J0_ASPOF</name>
<evidence type="ECO:0000256" key="2">
    <source>
        <dbReference type="ARBA" id="ARBA00022598"/>
    </source>
</evidence>
<evidence type="ECO:0000313" key="6">
    <source>
        <dbReference type="Proteomes" id="UP000243459"/>
    </source>
</evidence>
<dbReference type="Gramene" id="ONK56533">
    <property type="protein sequence ID" value="ONK56533"/>
    <property type="gene ID" value="A4U43_C10F9780"/>
</dbReference>
<evidence type="ECO:0000256" key="3">
    <source>
        <dbReference type="ARBA" id="ARBA00022832"/>
    </source>
</evidence>
<organism evidence="5 6">
    <name type="scientific">Asparagus officinalis</name>
    <name type="common">Garden asparagus</name>
    <dbReference type="NCBI Taxonomy" id="4686"/>
    <lineage>
        <taxon>Eukaryota</taxon>
        <taxon>Viridiplantae</taxon>
        <taxon>Streptophyta</taxon>
        <taxon>Embryophyta</taxon>
        <taxon>Tracheophyta</taxon>
        <taxon>Spermatophyta</taxon>
        <taxon>Magnoliopsida</taxon>
        <taxon>Liliopsida</taxon>
        <taxon>Asparagales</taxon>
        <taxon>Asparagaceae</taxon>
        <taxon>Asparagoideae</taxon>
        <taxon>Asparagus</taxon>
    </lineage>
</organism>
<dbReference type="GO" id="GO:0006631">
    <property type="term" value="P:fatty acid metabolic process"/>
    <property type="evidence" value="ECO:0007669"/>
    <property type="project" value="UniProtKB-KW"/>
</dbReference>
<evidence type="ECO:0000313" key="5">
    <source>
        <dbReference type="EMBL" id="ONK56533.1"/>
    </source>
</evidence>
<sequence>MEGTVRCSANYVPLSPLSFIERSAEVYSDRTSVVYESIEFTWTSVVYESIKFTWRQTRDRCLRLASALSHLGVSRGDVPLAAEGIRHIGTEAVDVKDPETMKSVPADGKTMGEVMFRGNTVMNGYFKDLKATEEVFAGGFDISERRRSTSKIRRQ</sequence>
<accession>A0A5P1E3J0</accession>
<gene>
    <name evidence="5" type="ORF">A4U43_C10F9780</name>
</gene>
<dbReference type="Gene3D" id="3.40.50.980">
    <property type="match status" value="1"/>
</dbReference>
<keyword evidence="3" id="KW-0276">Fatty acid metabolism</keyword>
<dbReference type="EMBL" id="CM007390">
    <property type="protein sequence ID" value="ONK56533.1"/>
    <property type="molecule type" value="Genomic_DNA"/>
</dbReference>
<dbReference type="PANTHER" id="PTHR43859">
    <property type="entry name" value="ACYL-ACTIVATING ENZYME"/>
    <property type="match status" value="1"/>
</dbReference>
<dbReference type="Proteomes" id="UP000243459">
    <property type="component" value="Chromosome 10"/>
</dbReference>
<dbReference type="PANTHER" id="PTHR43859:SF4">
    <property type="entry name" value="BUTANOATE--COA LIGASE AAE1-RELATED"/>
    <property type="match status" value="1"/>
</dbReference>
<keyword evidence="2" id="KW-0436">Ligase</keyword>
<keyword evidence="6" id="KW-1185">Reference proteome</keyword>
<evidence type="ECO:0000256" key="4">
    <source>
        <dbReference type="ARBA" id="ARBA00023098"/>
    </source>
</evidence>
<comment type="similarity">
    <text evidence="1">Belongs to the ATP-dependent AMP-binding enzyme family.</text>
</comment>
<evidence type="ECO:0000256" key="1">
    <source>
        <dbReference type="ARBA" id="ARBA00006432"/>
    </source>
</evidence>
<protein>
    <submittedName>
        <fullName evidence="5">Uncharacterized protein</fullName>
    </submittedName>
</protein>
<dbReference type="Gene3D" id="2.30.38.10">
    <property type="entry name" value="Luciferase, Domain 3"/>
    <property type="match status" value="1"/>
</dbReference>
<dbReference type="SUPFAM" id="SSF56801">
    <property type="entry name" value="Acetyl-CoA synthetase-like"/>
    <property type="match status" value="2"/>
</dbReference>
<reference evidence="6" key="1">
    <citation type="journal article" date="2017" name="Nat. Commun.">
        <title>The asparagus genome sheds light on the origin and evolution of a young Y chromosome.</title>
        <authorList>
            <person name="Harkess A."/>
            <person name="Zhou J."/>
            <person name="Xu C."/>
            <person name="Bowers J.E."/>
            <person name="Van der Hulst R."/>
            <person name="Ayyampalayam S."/>
            <person name="Mercati F."/>
            <person name="Riccardi P."/>
            <person name="McKain M.R."/>
            <person name="Kakrana A."/>
            <person name="Tang H."/>
            <person name="Ray J."/>
            <person name="Groenendijk J."/>
            <person name="Arikit S."/>
            <person name="Mathioni S.M."/>
            <person name="Nakano M."/>
            <person name="Shan H."/>
            <person name="Telgmann-Rauber A."/>
            <person name="Kanno A."/>
            <person name="Yue Z."/>
            <person name="Chen H."/>
            <person name="Li W."/>
            <person name="Chen Y."/>
            <person name="Xu X."/>
            <person name="Zhang Y."/>
            <person name="Luo S."/>
            <person name="Chen H."/>
            <person name="Gao J."/>
            <person name="Mao Z."/>
            <person name="Pires J.C."/>
            <person name="Luo M."/>
            <person name="Kudrna D."/>
            <person name="Wing R.A."/>
            <person name="Meyers B.C."/>
            <person name="Yi K."/>
            <person name="Kong H."/>
            <person name="Lavrijsen P."/>
            <person name="Sunseri F."/>
            <person name="Falavigna A."/>
            <person name="Ye Y."/>
            <person name="Leebens-Mack J.H."/>
            <person name="Chen G."/>
        </authorList>
    </citation>
    <scope>NUCLEOTIDE SEQUENCE [LARGE SCALE GENOMIC DNA]</scope>
    <source>
        <strain evidence="6">cv. DH0086</strain>
    </source>
</reference>
<dbReference type="AlphaFoldDB" id="A0A5P1E3J0"/>